<reference evidence="1" key="1">
    <citation type="submission" date="2014-12" db="EMBL/GenBank/DDBJ databases">
        <title>Insight into the proteome of Arion vulgaris.</title>
        <authorList>
            <person name="Aradska J."/>
            <person name="Bulat T."/>
            <person name="Smidak R."/>
            <person name="Sarate P."/>
            <person name="Gangsoo J."/>
            <person name="Sialana F."/>
            <person name="Bilban M."/>
            <person name="Lubec G."/>
        </authorList>
    </citation>
    <scope>NUCLEOTIDE SEQUENCE</scope>
    <source>
        <tissue evidence="1">Skin</tissue>
    </source>
</reference>
<accession>A0A0B6YVZ2</accession>
<organism evidence="1">
    <name type="scientific">Arion vulgaris</name>
    <dbReference type="NCBI Taxonomy" id="1028688"/>
    <lineage>
        <taxon>Eukaryota</taxon>
        <taxon>Metazoa</taxon>
        <taxon>Spiralia</taxon>
        <taxon>Lophotrochozoa</taxon>
        <taxon>Mollusca</taxon>
        <taxon>Gastropoda</taxon>
        <taxon>Heterobranchia</taxon>
        <taxon>Euthyneura</taxon>
        <taxon>Panpulmonata</taxon>
        <taxon>Eupulmonata</taxon>
        <taxon>Stylommatophora</taxon>
        <taxon>Helicina</taxon>
        <taxon>Arionoidea</taxon>
        <taxon>Arionidae</taxon>
        <taxon>Arion</taxon>
    </lineage>
</organism>
<dbReference type="EMBL" id="HACG01013594">
    <property type="protein sequence ID" value="CEK60459.1"/>
    <property type="molecule type" value="Transcribed_RNA"/>
</dbReference>
<evidence type="ECO:0000313" key="1">
    <source>
        <dbReference type="EMBL" id="CEK60459.1"/>
    </source>
</evidence>
<proteinExistence type="predicted"/>
<protein>
    <submittedName>
        <fullName evidence="1">Uncharacterized protein</fullName>
    </submittedName>
</protein>
<sequence>LNLTYGEFRKGQSRTEIRGGGRLHQSSLSATGGFNVNGGGHFGASNNSSNNAAGRQNYIDRMGSYNQIDRPALWKQQQQGFQQFQQQPVKWENGQPLFGQVFAGQNQYGQGVGR</sequence>
<dbReference type="AlphaFoldDB" id="A0A0B6YVZ2"/>
<name>A0A0B6YVZ2_9EUPU</name>
<feature type="non-terminal residue" evidence="1">
    <location>
        <position position="1"/>
    </location>
</feature>
<feature type="non-terminal residue" evidence="1">
    <location>
        <position position="114"/>
    </location>
</feature>
<gene>
    <name evidence="1" type="primary">ORF39437</name>
</gene>